<feature type="transmembrane region" description="Helical" evidence="3">
    <location>
        <begin position="6"/>
        <end position="27"/>
    </location>
</feature>
<reference evidence="4 5" key="1">
    <citation type="submission" date="2017-08" db="EMBL/GenBank/DDBJ databases">
        <title>Infants hospitalized years apart are colonized by the same room-sourced microbial strains.</title>
        <authorList>
            <person name="Brooks B."/>
            <person name="Olm M.R."/>
            <person name="Firek B.A."/>
            <person name="Baker R."/>
            <person name="Thomas B.C."/>
            <person name="Morowitz M.J."/>
            <person name="Banfield J.F."/>
        </authorList>
    </citation>
    <scope>NUCLEOTIDE SEQUENCE [LARGE SCALE GENOMIC DNA]</scope>
    <source>
        <strain evidence="4">S2_003_000_R2_14</strain>
    </source>
</reference>
<keyword evidence="3" id="KW-0472">Membrane</keyword>
<keyword evidence="2" id="KW-0175">Coiled coil</keyword>
<evidence type="ECO:0000256" key="2">
    <source>
        <dbReference type="SAM" id="Coils"/>
    </source>
</evidence>
<dbReference type="EMBL" id="QFQP01000003">
    <property type="protein sequence ID" value="PZR16579.1"/>
    <property type="molecule type" value="Genomic_DNA"/>
</dbReference>
<accession>A0A2W5TLW2</accession>
<comment type="subcellular location">
    <subcellularLocation>
        <location evidence="1">Endomembrane system</location>
    </subcellularLocation>
</comment>
<dbReference type="GO" id="GO:0005886">
    <property type="term" value="C:plasma membrane"/>
    <property type="evidence" value="ECO:0007669"/>
    <property type="project" value="TreeGrafter"/>
</dbReference>
<evidence type="ECO:0000313" key="4">
    <source>
        <dbReference type="EMBL" id="PZR16579.1"/>
    </source>
</evidence>
<keyword evidence="3" id="KW-0812">Transmembrane</keyword>
<dbReference type="GO" id="GO:0012505">
    <property type="term" value="C:endomembrane system"/>
    <property type="evidence" value="ECO:0007669"/>
    <property type="project" value="UniProtKB-SubCell"/>
</dbReference>
<comment type="caution">
    <text evidence="4">The sequence shown here is derived from an EMBL/GenBank/DDBJ whole genome shotgun (WGS) entry which is preliminary data.</text>
</comment>
<feature type="coiled-coil region" evidence="2">
    <location>
        <begin position="262"/>
        <end position="306"/>
    </location>
</feature>
<evidence type="ECO:0000313" key="5">
    <source>
        <dbReference type="Proteomes" id="UP000249061"/>
    </source>
</evidence>
<dbReference type="AlphaFoldDB" id="A0A2W5TLW2"/>
<evidence type="ECO:0008006" key="6">
    <source>
        <dbReference type="Google" id="ProtNLM"/>
    </source>
</evidence>
<dbReference type="InterPro" id="IPR027705">
    <property type="entry name" value="Flotillin_fam"/>
</dbReference>
<feature type="coiled-coil region" evidence="2">
    <location>
        <begin position="365"/>
        <end position="449"/>
    </location>
</feature>
<sequence>MEQSLVYIGIAIVGLLLVLFGIATVLARFYRQVQQGQVLIVNTMKSEPTVSFTGAVVIPIINRAETMDISLKTIEIDRRGKQGLICADNIRADIKVSFFVRVNKTVEDVLKVAGAVGCQRASDLSTLQELFEAKFSEGLKTVGKRLNFEDLYKEREVFKDQIVSVIGKDLNGYMLEDAAIDYLEQTPVEMLDKENILDAQGIRKITELTTIQNVLTNEFRQDERKKITKQNVESDEAVFALERQRAEAAAKQKREIETIQARENAETQRVQQEEHLKAELARVRAEEELQINEQNKQRQVQVAEKNRERVVGIETERVAKDRALEAISREREVELQRIGKEKALEGERKAIADVISTRIAVEKKVAGEEENIKQLRLVAEAQRKKEAAIINAEALAQQASVERVKAAEASEEVAKHEARQRLIAAEASLEAADKEARAKIRLAEGLQAESAAEGLAQARVLEAQALAEEKQGLAQVRVKEAEATATEKRGQADANVLRQRLLAEAEGDQQKGLAQARVLEAQAEATQKQGLAEAEATRARVQAEALGVQEKLLAESKGLTEKAKAMSQLQGATKDHEEFRMRLDKERAVEMEALHVRKDVALSSAQVLSTALQNAKINIVGGDGQFFDQFVKATSLSHAVEQGATGTETMQTLLKPYLTGERQLPEDLKAILSRPGITQDAQNLAAAAALTKLAKNDK</sequence>
<proteinExistence type="predicted"/>
<dbReference type="PANTHER" id="PTHR13806:SF31">
    <property type="entry name" value="FLOTILLIN-LIKE PROTEIN 1-RELATED"/>
    <property type="match status" value="1"/>
</dbReference>
<dbReference type="Proteomes" id="UP000249061">
    <property type="component" value="Unassembled WGS sequence"/>
</dbReference>
<evidence type="ECO:0000256" key="1">
    <source>
        <dbReference type="ARBA" id="ARBA00004308"/>
    </source>
</evidence>
<evidence type="ECO:0000256" key="3">
    <source>
        <dbReference type="SAM" id="Phobius"/>
    </source>
</evidence>
<gene>
    <name evidence="4" type="ORF">DI536_05280</name>
</gene>
<dbReference type="Gene3D" id="3.30.479.30">
    <property type="entry name" value="Band 7 domain"/>
    <property type="match status" value="1"/>
</dbReference>
<dbReference type="PANTHER" id="PTHR13806">
    <property type="entry name" value="FLOTILLIN-RELATED"/>
    <property type="match status" value="1"/>
</dbReference>
<dbReference type="SUPFAM" id="SSF117892">
    <property type="entry name" value="Band 7/SPFH domain"/>
    <property type="match status" value="1"/>
</dbReference>
<dbReference type="InterPro" id="IPR036013">
    <property type="entry name" value="Band_7/SPFH_dom_sf"/>
</dbReference>
<name>A0A2W5TLW2_9BACT</name>
<protein>
    <recommendedName>
        <fullName evidence="6">Membrane protein YqiK</fullName>
    </recommendedName>
</protein>
<keyword evidence="3" id="KW-1133">Transmembrane helix</keyword>
<organism evidence="4 5">
    <name type="scientific">Archangium gephyra</name>
    <dbReference type="NCBI Taxonomy" id="48"/>
    <lineage>
        <taxon>Bacteria</taxon>
        <taxon>Pseudomonadati</taxon>
        <taxon>Myxococcota</taxon>
        <taxon>Myxococcia</taxon>
        <taxon>Myxococcales</taxon>
        <taxon>Cystobacterineae</taxon>
        <taxon>Archangiaceae</taxon>
        <taxon>Archangium</taxon>
    </lineage>
</organism>